<organism evidence="2 3">
    <name type="scientific">Chryseolinea lacunae</name>
    <dbReference type="NCBI Taxonomy" id="2801331"/>
    <lineage>
        <taxon>Bacteria</taxon>
        <taxon>Pseudomonadati</taxon>
        <taxon>Bacteroidota</taxon>
        <taxon>Cytophagia</taxon>
        <taxon>Cytophagales</taxon>
        <taxon>Fulvivirgaceae</taxon>
        <taxon>Chryseolinea</taxon>
    </lineage>
</organism>
<gene>
    <name evidence="2" type="ORF">JI741_08305</name>
</gene>
<comment type="caution">
    <text evidence="2">The sequence shown here is derived from an EMBL/GenBank/DDBJ whole genome shotgun (WGS) entry which is preliminary data.</text>
</comment>
<feature type="signal peptide" evidence="1">
    <location>
        <begin position="1"/>
        <end position="26"/>
    </location>
</feature>
<keyword evidence="3" id="KW-1185">Reference proteome</keyword>
<feature type="chain" id="PRO_5046935943" description="DUF4412 domain-containing protein" evidence="1">
    <location>
        <begin position="27"/>
        <end position="210"/>
    </location>
</feature>
<dbReference type="EMBL" id="JAERRB010000002">
    <property type="protein sequence ID" value="MBL0741219.1"/>
    <property type="molecule type" value="Genomic_DNA"/>
</dbReference>
<dbReference type="Proteomes" id="UP000613030">
    <property type="component" value="Unassembled WGS sequence"/>
</dbReference>
<proteinExistence type="predicted"/>
<evidence type="ECO:0000313" key="3">
    <source>
        <dbReference type="Proteomes" id="UP000613030"/>
    </source>
</evidence>
<protein>
    <recommendedName>
        <fullName evidence="4">DUF4412 domain-containing protein</fullName>
    </recommendedName>
</protein>
<reference evidence="2 3" key="1">
    <citation type="submission" date="2021-01" db="EMBL/GenBank/DDBJ databases">
        <title>Chryseolinea sp. Jin1 Genome sequencing and assembly.</title>
        <authorList>
            <person name="Kim I."/>
        </authorList>
    </citation>
    <scope>NUCLEOTIDE SEQUENCE [LARGE SCALE GENOMIC DNA]</scope>
    <source>
        <strain evidence="2 3">Jin1</strain>
    </source>
</reference>
<sequence length="210" mass="24299">MSSVFFRKVFLCVLFSLAGWMAVAQAYKAEEFQATKLKARYGAMIVYNGRTNAFSFRIAADSIGTPENPNFLWVDGKLLQATIIPFVQKANYADLDEAEQKRLLEAYRKYEQSYFEKELNAKLKTKAEFITLNHKTMLLWTIEMPKDSGNLSKQFFIFTICFDQMLTFNMPVEKGQDEVGVKDVLTRTAESLELSYGKLYDLNKLYYELK</sequence>
<evidence type="ECO:0000313" key="2">
    <source>
        <dbReference type="EMBL" id="MBL0741219.1"/>
    </source>
</evidence>
<evidence type="ECO:0008006" key="4">
    <source>
        <dbReference type="Google" id="ProtNLM"/>
    </source>
</evidence>
<name>A0ABS1KP43_9BACT</name>
<evidence type="ECO:0000256" key="1">
    <source>
        <dbReference type="SAM" id="SignalP"/>
    </source>
</evidence>
<accession>A0ABS1KP43</accession>
<keyword evidence="1" id="KW-0732">Signal</keyword>
<dbReference type="RefSeq" id="WP_202008575.1">
    <property type="nucleotide sequence ID" value="NZ_JAERRB010000002.1"/>
</dbReference>